<protein>
    <recommendedName>
        <fullName evidence="3">Secreted protein</fullName>
    </recommendedName>
</protein>
<keyword evidence="2" id="KW-1185">Reference proteome</keyword>
<dbReference type="Pfam" id="PF18143">
    <property type="entry name" value="HAD_SAK_2"/>
    <property type="match status" value="1"/>
</dbReference>
<dbReference type="EMBL" id="VSRL01000027">
    <property type="protein sequence ID" value="NKE57165.1"/>
    <property type="molecule type" value="Genomic_DNA"/>
</dbReference>
<evidence type="ECO:0000313" key="2">
    <source>
        <dbReference type="Proteomes" id="UP001515943"/>
    </source>
</evidence>
<dbReference type="Proteomes" id="UP001515943">
    <property type="component" value="Unassembled WGS sequence"/>
</dbReference>
<evidence type="ECO:0000313" key="1">
    <source>
        <dbReference type="EMBL" id="NKE57165.1"/>
    </source>
</evidence>
<evidence type="ECO:0008006" key="3">
    <source>
        <dbReference type="Google" id="ProtNLM"/>
    </source>
</evidence>
<name>A0ABX1FE40_9PSEU</name>
<organism evidence="1 2">
    <name type="scientific">Lentzea indica</name>
    <dbReference type="NCBI Taxonomy" id="2604800"/>
    <lineage>
        <taxon>Bacteria</taxon>
        <taxon>Bacillati</taxon>
        <taxon>Actinomycetota</taxon>
        <taxon>Actinomycetes</taxon>
        <taxon>Pseudonocardiales</taxon>
        <taxon>Pseudonocardiaceae</taxon>
        <taxon>Lentzea</taxon>
    </lineage>
</organism>
<dbReference type="RefSeq" id="WP_167972604.1">
    <property type="nucleotide sequence ID" value="NZ_VSRL01000027.1"/>
</dbReference>
<accession>A0ABX1FE40</accession>
<sequence length="161" mass="18017">MAALPILFLDVDGPLLPFGEGIAHRGPQHDNPLLARLDPMHGPWLAALPCELVWATTWMEDANDLLAPLLGLPKLPVATWPDDPETEEQDAHRGLHWKTRGLVAHAGTRPFAWVDDEITHKDRAWVAEHHGKALLHKVNPRHGLTDADYLELDTWLRAPNC</sequence>
<reference evidence="1 2" key="1">
    <citation type="submission" date="2019-08" db="EMBL/GenBank/DDBJ databases">
        <title>Lentzea from Indian Himalayas.</title>
        <authorList>
            <person name="Mandal S."/>
            <person name="Mallick Gupta A."/>
            <person name="Maiti P.K."/>
            <person name="Sarkar J."/>
            <person name="Mandal S."/>
        </authorList>
    </citation>
    <scope>NUCLEOTIDE SEQUENCE [LARGE SCALE GENOMIC DNA]</scope>
    <source>
        <strain evidence="1 2">PSKA42</strain>
    </source>
</reference>
<comment type="caution">
    <text evidence="1">The sequence shown here is derived from an EMBL/GenBank/DDBJ whole genome shotgun (WGS) entry which is preliminary data.</text>
</comment>
<gene>
    <name evidence="1" type="ORF">FXN61_10095</name>
</gene>
<proteinExistence type="predicted"/>